<sequence>MRTTLVCLTVLFGLLASACADASRLQQSFEPAPMEAGGPDGSATAESRALPTVPPSAPPMQPSNPSFEEPLAGTCPARWACETSGAASATLSSEVAHGGNHALQVSVPNERDVYTLRSARMPAQPQRTYVATVWRRSSSAAAGGESVRLLFYDAQNKLVGSQSERDGEPEPWAWGGVSAKADSPMGTRSVAIEITVQGPGRTVWLDGVKARDSPILEVWGGTGVRRGESSDTLTLQVTTPTPGGVHIGTIDAFGQHLAVRGSARLESQDGDRLAYALAGSAKYQADTKTIVVPPGQPATIHITGGRFTPTPGTGFPRATLGDPVAGASFPVFVAAQNFSDGSSGAFELPDRQAILTAVNQLGKYLDGRRLPDGGWAIAHPYWPGQLREDPQAIAVITQGYLYRAQSSSDATYEARARQGLEWLVKNQHSDGGFGLPWPFGAHTGHFNTRLHYPGGADSHRAGDPLAVVTIAAGSALLDGFKVYGDSRYLAASARAMNYLLHGPNGFQWLDANHTRGSIPYCDLRPVLEPDDPRVAAHAVLPAVRNSSVEIYNIDGAALSFMKGLYVETGDKRLLTYGDAIAANLATKVRDDGSIPYSWYEPSPHSGGYANISYTGLFEYGGMRGRDDWVATAGRGFSWMANHARTGMVPTEGYASVYGLNLSLDVSRYVSRTLVKQKADGSFTGGTATRTDAVVFGILSNLLLNMGG</sequence>
<dbReference type="AlphaFoldDB" id="A0A927N9L4"/>
<dbReference type="Gene3D" id="1.50.10.20">
    <property type="match status" value="1"/>
</dbReference>
<dbReference type="Proteomes" id="UP000638648">
    <property type="component" value="Unassembled WGS sequence"/>
</dbReference>
<dbReference type="GO" id="GO:0005975">
    <property type="term" value="P:carbohydrate metabolic process"/>
    <property type="evidence" value="ECO:0007669"/>
    <property type="project" value="InterPro"/>
</dbReference>
<evidence type="ECO:0000313" key="3">
    <source>
        <dbReference type="EMBL" id="MBE1612763.1"/>
    </source>
</evidence>
<name>A0A927N9L4_9ACTN</name>
<evidence type="ECO:0000256" key="1">
    <source>
        <dbReference type="SAM" id="MobiDB-lite"/>
    </source>
</evidence>
<feature type="region of interest" description="Disordered" evidence="1">
    <location>
        <begin position="161"/>
        <end position="180"/>
    </location>
</feature>
<reference evidence="3" key="1">
    <citation type="submission" date="2020-10" db="EMBL/GenBank/DDBJ databases">
        <title>Sequencing the genomes of 1000 actinobacteria strains.</title>
        <authorList>
            <person name="Klenk H.-P."/>
        </authorList>
    </citation>
    <scope>NUCLEOTIDE SEQUENCE</scope>
    <source>
        <strain evidence="3">DSM 45354</strain>
    </source>
</reference>
<keyword evidence="2" id="KW-0732">Signal</keyword>
<dbReference type="SUPFAM" id="SSF48208">
    <property type="entry name" value="Six-hairpin glycosidases"/>
    <property type="match status" value="1"/>
</dbReference>
<dbReference type="PROSITE" id="PS51257">
    <property type="entry name" value="PROKAR_LIPOPROTEIN"/>
    <property type="match status" value="1"/>
</dbReference>
<comment type="caution">
    <text evidence="3">The sequence shown here is derived from an EMBL/GenBank/DDBJ whole genome shotgun (WGS) entry which is preliminary data.</text>
</comment>
<organism evidence="3 4">
    <name type="scientific">Actinopolymorpha pittospori</name>
    <dbReference type="NCBI Taxonomy" id="648752"/>
    <lineage>
        <taxon>Bacteria</taxon>
        <taxon>Bacillati</taxon>
        <taxon>Actinomycetota</taxon>
        <taxon>Actinomycetes</taxon>
        <taxon>Propionibacteriales</taxon>
        <taxon>Actinopolymorphaceae</taxon>
        <taxon>Actinopolymorpha</taxon>
    </lineage>
</organism>
<evidence type="ECO:0008006" key="5">
    <source>
        <dbReference type="Google" id="ProtNLM"/>
    </source>
</evidence>
<accession>A0A927N9L4</accession>
<feature type="compositionally biased region" description="Pro residues" evidence="1">
    <location>
        <begin position="52"/>
        <end position="62"/>
    </location>
</feature>
<protein>
    <recommendedName>
        <fullName evidence="5">Prenyltransferase and squalene oxidase repeat-containing protein</fullName>
    </recommendedName>
</protein>
<evidence type="ECO:0000256" key="2">
    <source>
        <dbReference type="SAM" id="SignalP"/>
    </source>
</evidence>
<dbReference type="EMBL" id="JADBEM010000001">
    <property type="protein sequence ID" value="MBE1612763.1"/>
    <property type="molecule type" value="Genomic_DNA"/>
</dbReference>
<dbReference type="InterPro" id="IPR008928">
    <property type="entry name" value="6-hairpin_glycosidase_sf"/>
</dbReference>
<feature type="signal peptide" evidence="2">
    <location>
        <begin position="1"/>
        <end position="22"/>
    </location>
</feature>
<evidence type="ECO:0000313" key="4">
    <source>
        <dbReference type="Proteomes" id="UP000638648"/>
    </source>
</evidence>
<dbReference type="Gene3D" id="2.60.120.260">
    <property type="entry name" value="Galactose-binding domain-like"/>
    <property type="match status" value="1"/>
</dbReference>
<proteinExistence type="predicted"/>
<feature type="region of interest" description="Disordered" evidence="1">
    <location>
        <begin position="30"/>
        <end position="70"/>
    </location>
</feature>
<keyword evidence="4" id="KW-1185">Reference proteome</keyword>
<dbReference type="RefSeq" id="WP_192755750.1">
    <property type="nucleotide sequence ID" value="NZ_BAABJL010000084.1"/>
</dbReference>
<gene>
    <name evidence="3" type="ORF">HEB94_009611</name>
</gene>
<feature type="chain" id="PRO_5037112083" description="Prenyltransferase and squalene oxidase repeat-containing protein" evidence="2">
    <location>
        <begin position="23"/>
        <end position="707"/>
    </location>
</feature>
<dbReference type="SUPFAM" id="SSF81853">
    <property type="entry name" value="Family 10 polysaccharide lyase"/>
    <property type="match status" value="1"/>
</dbReference>